<protein>
    <recommendedName>
        <fullName evidence="3">Beta-ketoacyl synthase N-terminal domain-containing protein</fullName>
    </recommendedName>
</protein>
<dbReference type="EMBL" id="JAAIYO010000001">
    <property type="protein sequence ID" value="MBE4746635.1"/>
    <property type="molecule type" value="Genomic_DNA"/>
</dbReference>
<gene>
    <name evidence="1" type="ORF">G4177_00430</name>
</gene>
<evidence type="ECO:0008006" key="3">
    <source>
        <dbReference type="Google" id="ProtNLM"/>
    </source>
</evidence>
<reference evidence="1 2" key="1">
    <citation type="submission" date="2020-02" db="EMBL/GenBank/DDBJ databases">
        <authorList>
            <person name="Babadi Z.K."/>
            <person name="Risdian C."/>
            <person name="Ebrahimipour G.H."/>
            <person name="Wink J."/>
        </authorList>
    </citation>
    <scope>NUCLEOTIDE SEQUENCE [LARGE SCALE GENOMIC DNA]</scope>
    <source>
        <strain evidence="1 2">ZKHCc1 1396</strain>
    </source>
</reference>
<name>A0ABR9PFE3_9BACT</name>
<proteinExistence type="predicted"/>
<evidence type="ECO:0000313" key="1">
    <source>
        <dbReference type="EMBL" id="MBE4746635.1"/>
    </source>
</evidence>
<organism evidence="1 2">
    <name type="scientific">Corallococcus soli</name>
    <dbReference type="NCBI Taxonomy" id="2710757"/>
    <lineage>
        <taxon>Bacteria</taxon>
        <taxon>Pseudomonadati</taxon>
        <taxon>Myxococcota</taxon>
        <taxon>Myxococcia</taxon>
        <taxon>Myxococcales</taxon>
        <taxon>Cystobacterineae</taxon>
        <taxon>Myxococcaceae</taxon>
        <taxon>Corallococcus</taxon>
    </lineage>
</organism>
<dbReference type="RefSeq" id="WP_193346073.1">
    <property type="nucleotide sequence ID" value="NZ_CBCSIP010000392.1"/>
</dbReference>
<sequence length="373" mass="39683">MSGMVVTGLGLASSLDDVVTACAAARAGINRARELAAFGAIDDDVVEVVPIAGHSCHPLTEGFQGDARRIRLGTAALGNLLAYSALQPEELSRTALFLNVGSSFLSRVGESSAGFPEGAPLESGPSSSLADALCQFGGLPIPQALRFVLRDDHHGVATVLHDACELLRRRVVERCLIGGIESFLERKTLEMLAHLRLLKTVGNPVGFMPGEAAAFFSLERAAPARQRGARIEAELVTTALSNEEMHRFSGPSHGRGLAAAMGNALEAIRDSHSGPVLVLHNLNGDPWRAMEWGTALVRLADWEMLREPRAWFPPLSFGETGAATGPLAVCMAVRAFARHYAGSPHALIAMSSYAGSKGALVLRDPRWDGLQKR</sequence>
<keyword evidence="2" id="KW-1185">Reference proteome</keyword>
<accession>A0ABR9PFE3</accession>
<dbReference type="Proteomes" id="UP001516472">
    <property type="component" value="Unassembled WGS sequence"/>
</dbReference>
<dbReference type="InterPro" id="IPR016039">
    <property type="entry name" value="Thiolase-like"/>
</dbReference>
<comment type="caution">
    <text evidence="1">The sequence shown here is derived from an EMBL/GenBank/DDBJ whole genome shotgun (WGS) entry which is preliminary data.</text>
</comment>
<dbReference type="Gene3D" id="3.40.47.10">
    <property type="match status" value="1"/>
</dbReference>
<dbReference type="SUPFAM" id="SSF53901">
    <property type="entry name" value="Thiolase-like"/>
    <property type="match status" value="2"/>
</dbReference>
<evidence type="ECO:0000313" key="2">
    <source>
        <dbReference type="Proteomes" id="UP001516472"/>
    </source>
</evidence>